<feature type="compositionally biased region" description="Low complexity" evidence="2">
    <location>
        <begin position="14"/>
        <end position="23"/>
    </location>
</feature>
<feature type="compositionally biased region" description="Basic and acidic residues" evidence="2">
    <location>
        <begin position="134"/>
        <end position="227"/>
    </location>
</feature>
<feature type="region of interest" description="Disordered" evidence="2">
    <location>
        <begin position="1"/>
        <end position="50"/>
    </location>
</feature>
<dbReference type="EMBL" id="KZ613902">
    <property type="protein sequence ID" value="PMD52544.1"/>
    <property type="molecule type" value="Genomic_DNA"/>
</dbReference>
<feature type="compositionally biased region" description="Basic and acidic residues" evidence="2">
    <location>
        <begin position="423"/>
        <end position="477"/>
    </location>
</feature>
<feature type="compositionally biased region" description="Basic and acidic residues" evidence="2">
    <location>
        <begin position="665"/>
        <end position="674"/>
    </location>
</feature>
<feature type="coiled-coil region" evidence="1">
    <location>
        <begin position="484"/>
        <end position="517"/>
    </location>
</feature>
<dbReference type="AlphaFoldDB" id="A0A2J6SP34"/>
<name>A0A2J6SP34_9HELO</name>
<dbReference type="RefSeq" id="XP_024729448.1">
    <property type="nucleotide sequence ID" value="XM_024887450.1"/>
</dbReference>
<sequence length="931" mass="105832">MKERITPAKKPPAKKSGATPKSASRPRKSTPKTPRAPKKQKRNADIEQPLDSVVVMQKRAADLIVSKEIQGADEAMDLDLFGAVVGITEEEKARKEDEMRAESQRKLIAKAAEIQAREEAEEFAALEKVRVEAEKEEKERLDKEVEEERAKVRRDTERKRREALEERERDELRRKAAEKIEVDRKKVAEEAQRRERLGRETKEKAEKVQAEAEELAKRKAKQEEAKKQAGSLSAAKVSMPGNREKAAGGDNDGDIVIEEDSLFLPETEPEPAETDNWSRDKSAGPSSAAQVFAQLGPKAAISAYRAEREEAEFRREKLARESRLNERWKRQEAARAVQRAPSPRPEPVKERSGPSEAPKKDRPLPKSKVQSVVSPRSESASIAESAVSQLILPSFISSANSSFASNMSAPPPLPHKVKFISQLEREKIEREQYAKQSKENEAKKAARTEQQKEQRRKNGDKKARERQKQRIIDEADRLGMDISEEDLETQVEAYMTKREAERQRRRQREAIKKSVQDFEPDNLALEALMQRQSRASPEITASYTSAAGDEELTLEEQVRRRNEAVMKESMEALARQRNTSFARAAAKKTVANFQSDSESEEDPDPEPTKTSQKDHAGNDSRSVSGESDPDDDKADDEEANAGKGLSPDEHDAQIVPPLPDMTASFEHRTRPNERHNRRKKPQPEISSAARGLINNPNYSEDQLVMLYIVKKELTFNGKELTVKGDCKEAILAQFMSRKEANDYAAAEVQKLRQRPTKSISEGLDDDDLYYATVAYDRGDKNQADVFVTACPMSSGEIIDFDPAKVDNRLEEKTYFVVQFLSQKKVDKETGEVHIHHNEPEILSHFSQLVMANHDACKRLIDLLQPKRARMDYVEQHTNLLAPQLRELRDKANEERKVFEADIDRDEDQLQWVEFDTVRMEVRLFPIKGPRN</sequence>
<dbReference type="InParanoid" id="A0A2J6SP34"/>
<reference evidence="3 4" key="1">
    <citation type="submission" date="2016-04" db="EMBL/GenBank/DDBJ databases">
        <title>A degradative enzymes factory behind the ericoid mycorrhizal symbiosis.</title>
        <authorList>
            <consortium name="DOE Joint Genome Institute"/>
            <person name="Martino E."/>
            <person name="Morin E."/>
            <person name="Grelet G."/>
            <person name="Kuo A."/>
            <person name="Kohler A."/>
            <person name="Daghino S."/>
            <person name="Barry K."/>
            <person name="Choi C."/>
            <person name="Cichocki N."/>
            <person name="Clum A."/>
            <person name="Copeland A."/>
            <person name="Hainaut M."/>
            <person name="Haridas S."/>
            <person name="Labutti K."/>
            <person name="Lindquist E."/>
            <person name="Lipzen A."/>
            <person name="Khouja H.-R."/>
            <person name="Murat C."/>
            <person name="Ohm R."/>
            <person name="Olson A."/>
            <person name="Spatafora J."/>
            <person name="Veneault-Fourrey C."/>
            <person name="Henrissat B."/>
            <person name="Grigoriev I."/>
            <person name="Martin F."/>
            <person name="Perotto S."/>
        </authorList>
    </citation>
    <scope>NUCLEOTIDE SEQUENCE [LARGE SCALE GENOMIC DNA]</scope>
    <source>
        <strain evidence="3 4">E</strain>
    </source>
</reference>
<feature type="region of interest" description="Disordered" evidence="2">
    <location>
        <begin position="134"/>
        <end position="292"/>
    </location>
</feature>
<keyword evidence="4" id="KW-1185">Reference proteome</keyword>
<organism evidence="3 4">
    <name type="scientific">Hyaloscypha bicolor E</name>
    <dbReference type="NCBI Taxonomy" id="1095630"/>
    <lineage>
        <taxon>Eukaryota</taxon>
        <taxon>Fungi</taxon>
        <taxon>Dikarya</taxon>
        <taxon>Ascomycota</taxon>
        <taxon>Pezizomycotina</taxon>
        <taxon>Leotiomycetes</taxon>
        <taxon>Helotiales</taxon>
        <taxon>Hyaloscyphaceae</taxon>
        <taxon>Hyaloscypha</taxon>
        <taxon>Hyaloscypha bicolor</taxon>
    </lineage>
</organism>
<evidence type="ECO:0000256" key="1">
    <source>
        <dbReference type="SAM" id="Coils"/>
    </source>
</evidence>
<dbReference type="STRING" id="1095630.A0A2J6SP34"/>
<protein>
    <submittedName>
        <fullName evidence="3">Uncharacterized protein</fullName>
    </submittedName>
</protein>
<feature type="region of interest" description="Disordered" evidence="2">
    <location>
        <begin position="305"/>
        <end position="384"/>
    </location>
</feature>
<proteinExistence type="predicted"/>
<feature type="compositionally biased region" description="Low complexity" evidence="2">
    <location>
        <begin position="374"/>
        <end position="384"/>
    </location>
</feature>
<dbReference type="Proteomes" id="UP000235371">
    <property type="component" value="Unassembled WGS sequence"/>
</dbReference>
<feature type="compositionally biased region" description="Basic residues" evidence="2">
    <location>
        <begin position="24"/>
        <end position="41"/>
    </location>
</feature>
<accession>A0A2J6SP34</accession>
<keyword evidence="1" id="KW-0175">Coiled coil</keyword>
<feature type="region of interest" description="Disordered" evidence="2">
    <location>
        <begin position="401"/>
        <end position="477"/>
    </location>
</feature>
<gene>
    <name evidence="3" type="ORF">K444DRAFT_668780</name>
</gene>
<feature type="compositionally biased region" description="Polar residues" evidence="2">
    <location>
        <begin position="532"/>
        <end position="545"/>
    </location>
</feature>
<feature type="region of interest" description="Disordered" evidence="2">
    <location>
        <begin position="532"/>
        <end position="560"/>
    </location>
</feature>
<evidence type="ECO:0000313" key="4">
    <source>
        <dbReference type="Proteomes" id="UP000235371"/>
    </source>
</evidence>
<evidence type="ECO:0000256" key="2">
    <source>
        <dbReference type="SAM" id="MobiDB-lite"/>
    </source>
</evidence>
<feature type="compositionally biased region" description="Acidic residues" evidence="2">
    <location>
        <begin position="627"/>
        <end position="639"/>
    </location>
</feature>
<feature type="compositionally biased region" description="Basic and acidic residues" evidence="2">
    <location>
        <begin position="346"/>
        <end position="364"/>
    </location>
</feature>
<dbReference type="OrthoDB" id="3556655at2759"/>
<feature type="compositionally biased region" description="Acidic residues" evidence="2">
    <location>
        <begin position="251"/>
        <end position="273"/>
    </location>
</feature>
<feature type="compositionally biased region" description="Basic and acidic residues" evidence="2">
    <location>
        <begin position="305"/>
        <end position="333"/>
    </location>
</feature>
<feature type="region of interest" description="Disordered" evidence="2">
    <location>
        <begin position="585"/>
        <end position="695"/>
    </location>
</feature>
<dbReference type="GeneID" id="36595526"/>
<evidence type="ECO:0000313" key="3">
    <source>
        <dbReference type="EMBL" id="PMD52544.1"/>
    </source>
</evidence>